<comment type="caution">
    <text evidence="1">The sequence shown here is derived from an EMBL/GenBank/DDBJ whole genome shotgun (WGS) entry which is preliminary data.</text>
</comment>
<sequence length="432" mass="43515">MDSLTENMKALIAEQVVSWRDTAARLGYRLEGVDLRAFSPGEDIPSAVERLRPVIQLHKGPPPAAAPPPAMPNIPRGPPPPPPRPLPALRPVAPHVTAAIGGGHRAIPPHGAGRPAAAAAATAAAQDVQYGGGGGGGGYASGVHGYGSGGGARPPRGGVYGGAFRQGGGVAAAAAASIPMERRYGAAAATPPGRPVDSREVALPAGRAAARGVSSGGGGGADGGPRGHLLAPLTTKPPAEYVPARRRAALPDGLDGGSGSGGGSGAGGAGASGGAGPPGGYAGEYGNDWVGSTRDPMPIGDDGRGTPWTKADVAALREGISKHGWRNWEAIRTEFGLSHRTPETINTFAYTARRRDKEGFFANAWREWAAGNGRSTEIPPIPRHRRGGKSGTGGRSTPDPSVDAWVAASAEADAVLAAVPASCRTAFWRFGS</sequence>
<organism evidence="1 2">
    <name type="scientific">Pyropia yezoensis</name>
    <name type="common">Susabi-nori</name>
    <name type="synonym">Porphyra yezoensis</name>
    <dbReference type="NCBI Taxonomy" id="2788"/>
    <lineage>
        <taxon>Eukaryota</taxon>
        <taxon>Rhodophyta</taxon>
        <taxon>Bangiophyceae</taxon>
        <taxon>Bangiales</taxon>
        <taxon>Bangiaceae</taxon>
        <taxon>Pyropia</taxon>
    </lineage>
</organism>
<name>A0ACC3BQH1_PYRYE</name>
<reference evidence="1" key="1">
    <citation type="submission" date="2019-11" db="EMBL/GenBank/DDBJ databases">
        <title>Nori genome reveals adaptations in red seaweeds to the harsh intertidal environment.</title>
        <authorList>
            <person name="Wang D."/>
            <person name="Mao Y."/>
        </authorList>
    </citation>
    <scope>NUCLEOTIDE SEQUENCE</scope>
    <source>
        <tissue evidence="1">Gametophyte</tissue>
    </source>
</reference>
<evidence type="ECO:0000313" key="1">
    <source>
        <dbReference type="EMBL" id="KAK1860147.1"/>
    </source>
</evidence>
<accession>A0ACC3BQH1</accession>
<gene>
    <name evidence="1" type="ORF">I4F81_002736</name>
</gene>
<keyword evidence="2" id="KW-1185">Reference proteome</keyword>
<dbReference type="Proteomes" id="UP000798662">
    <property type="component" value="Chromosome 1"/>
</dbReference>
<dbReference type="EMBL" id="CM020618">
    <property type="protein sequence ID" value="KAK1860147.1"/>
    <property type="molecule type" value="Genomic_DNA"/>
</dbReference>
<proteinExistence type="predicted"/>
<protein>
    <submittedName>
        <fullName evidence="1">Uncharacterized protein</fullName>
    </submittedName>
</protein>
<evidence type="ECO:0000313" key="2">
    <source>
        <dbReference type="Proteomes" id="UP000798662"/>
    </source>
</evidence>